<comment type="catalytic activity">
    <reaction evidence="1">
        <text>ATP + protein L-histidine = ADP + protein N-phospho-L-histidine.</text>
        <dbReference type="EC" id="2.7.13.3"/>
    </reaction>
</comment>
<evidence type="ECO:0000256" key="4">
    <source>
        <dbReference type="ARBA" id="ARBA00022679"/>
    </source>
</evidence>
<dbReference type="SUPFAM" id="SSF47384">
    <property type="entry name" value="Homodimeric domain of signal transducing histidine kinase"/>
    <property type="match status" value="1"/>
</dbReference>
<dbReference type="InterPro" id="IPR013767">
    <property type="entry name" value="PAS_fold"/>
</dbReference>
<dbReference type="InterPro" id="IPR005467">
    <property type="entry name" value="His_kinase_dom"/>
</dbReference>
<dbReference type="InterPro" id="IPR050736">
    <property type="entry name" value="Sensor_HK_Regulatory"/>
</dbReference>
<dbReference type="EMBL" id="CP058529">
    <property type="protein sequence ID" value="QLG27080.1"/>
    <property type="molecule type" value="Genomic_DNA"/>
</dbReference>
<dbReference type="InterPro" id="IPR003594">
    <property type="entry name" value="HATPase_dom"/>
</dbReference>
<dbReference type="Proteomes" id="UP000509750">
    <property type="component" value="Chromosome"/>
</dbReference>
<dbReference type="GO" id="GO:0006355">
    <property type="term" value="P:regulation of DNA-templated transcription"/>
    <property type="evidence" value="ECO:0007669"/>
    <property type="project" value="InterPro"/>
</dbReference>
<evidence type="ECO:0000259" key="7">
    <source>
        <dbReference type="PROSITE" id="PS50109"/>
    </source>
</evidence>
<keyword evidence="4" id="KW-0808">Transferase</keyword>
<evidence type="ECO:0000313" key="10">
    <source>
        <dbReference type="EMBL" id="QLG27080.1"/>
    </source>
</evidence>
<dbReference type="NCBIfam" id="TIGR00229">
    <property type="entry name" value="sensory_box"/>
    <property type="match status" value="1"/>
</dbReference>
<keyword evidence="6" id="KW-0902">Two-component regulatory system</keyword>
<dbReference type="Pfam" id="PF00989">
    <property type="entry name" value="PAS"/>
    <property type="match status" value="1"/>
</dbReference>
<dbReference type="PROSITE" id="PS50113">
    <property type="entry name" value="PAC"/>
    <property type="match status" value="1"/>
</dbReference>
<dbReference type="PRINTS" id="PR00344">
    <property type="entry name" value="BCTRLSENSOR"/>
</dbReference>
<dbReference type="PANTHER" id="PTHR43711">
    <property type="entry name" value="TWO-COMPONENT HISTIDINE KINASE"/>
    <property type="match status" value="1"/>
</dbReference>
<dbReference type="Pfam" id="PF00512">
    <property type="entry name" value="HisKA"/>
    <property type="match status" value="1"/>
</dbReference>
<dbReference type="SMART" id="SM00388">
    <property type="entry name" value="HisKA"/>
    <property type="match status" value="1"/>
</dbReference>
<accession>A0A7D5KU73</accession>
<evidence type="ECO:0000256" key="6">
    <source>
        <dbReference type="ARBA" id="ARBA00023012"/>
    </source>
</evidence>
<keyword evidence="5" id="KW-0418">Kinase</keyword>
<evidence type="ECO:0000259" key="9">
    <source>
        <dbReference type="PROSITE" id="PS50113"/>
    </source>
</evidence>
<dbReference type="GeneID" id="56028320"/>
<proteinExistence type="predicted"/>
<organism evidence="10 11">
    <name type="scientific">Halorarum halophilum</name>
    <dbReference type="NCBI Taxonomy" id="2743090"/>
    <lineage>
        <taxon>Archaea</taxon>
        <taxon>Methanobacteriati</taxon>
        <taxon>Methanobacteriota</taxon>
        <taxon>Stenosarchaea group</taxon>
        <taxon>Halobacteria</taxon>
        <taxon>Halobacteriales</taxon>
        <taxon>Haloferacaceae</taxon>
        <taxon>Halorarum</taxon>
    </lineage>
</organism>
<dbReference type="InterPro" id="IPR035965">
    <property type="entry name" value="PAS-like_dom_sf"/>
</dbReference>
<dbReference type="InterPro" id="IPR029016">
    <property type="entry name" value="GAF-like_dom_sf"/>
</dbReference>
<dbReference type="SMART" id="SM00387">
    <property type="entry name" value="HATPase_c"/>
    <property type="match status" value="1"/>
</dbReference>
<dbReference type="Pfam" id="PF13185">
    <property type="entry name" value="GAF_2"/>
    <property type="match status" value="1"/>
</dbReference>
<evidence type="ECO:0000313" key="11">
    <source>
        <dbReference type="Proteomes" id="UP000509750"/>
    </source>
</evidence>
<dbReference type="AlphaFoldDB" id="A0A7D5KU73"/>
<dbReference type="Gene3D" id="1.10.287.130">
    <property type="match status" value="1"/>
</dbReference>
<protein>
    <recommendedName>
        <fullName evidence="2">histidine kinase</fullName>
        <ecNumber evidence="2">2.7.13.3</ecNumber>
    </recommendedName>
</protein>
<dbReference type="SUPFAM" id="SSF55874">
    <property type="entry name" value="ATPase domain of HSP90 chaperone/DNA topoisomerase II/histidine kinase"/>
    <property type="match status" value="1"/>
</dbReference>
<dbReference type="OrthoDB" id="230688at2157"/>
<dbReference type="Pfam" id="PF02518">
    <property type="entry name" value="HATPase_c"/>
    <property type="match status" value="1"/>
</dbReference>
<keyword evidence="3" id="KW-0597">Phosphoprotein</keyword>
<dbReference type="SUPFAM" id="SSF55781">
    <property type="entry name" value="GAF domain-like"/>
    <property type="match status" value="1"/>
</dbReference>
<name>A0A7D5KU73_9EURY</name>
<dbReference type="KEGG" id="halg:HUG10_05765"/>
<dbReference type="SMART" id="SM00065">
    <property type="entry name" value="GAF"/>
    <property type="match status" value="1"/>
</dbReference>
<dbReference type="Pfam" id="PF08448">
    <property type="entry name" value="PAS_4"/>
    <property type="match status" value="1"/>
</dbReference>
<feature type="domain" description="PAS" evidence="8">
    <location>
        <begin position="105"/>
        <end position="170"/>
    </location>
</feature>
<dbReference type="Gene3D" id="3.30.450.20">
    <property type="entry name" value="PAS domain"/>
    <property type="match status" value="2"/>
</dbReference>
<dbReference type="InterPro" id="IPR000700">
    <property type="entry name" value="PAS-assoc_C"/>
</dbReference>
<evidence type="ECO:0000259" key="8">
    <source>
        <dbReference type="PROSITE" id="PS50112"/>
    </source>
</evidence>
<dbReference type="Gene3D" id="3.30.565.10">
    <property type="entry name" value="Histidine kinase-like ATPase, C-terminal domain"/>
    <property type="match status" value="1"/>
</dbReference>
<dbReference type="InterPro" id="IPR004358">
    <property type="entry name" value="Sig_transdc_His_kin-like_C"/>
</dbReference>
<feature type="domain" description="Histidine kinase" evidence="7">
    <location>
        <begin position="516"/>
        <end position="706"/>
    </location>
</feature>
<feature type="domain" description="PAS" evidence="8">
    <location>
        <begin position="224"/>
        <end position="293"/>
    </location>
</feature>
<feature type="domain" description="PAC" evidence="9">
    <location>
        <begin position="296"/>
        <end position="351"/>
    </location>
</feature>
<dbReference type="EC" id="2.7.13.3" evidence="2"/>
<dbReference type="CDD" id="cd00130">
    <property type="entry name" value="PAS"/>
    <property type="match status" value="2"/>
</dbReference>
<dbReference type="InterPro" id="IPR003661">
    <property type="entry name" value="HisK_dim/P_dom"/>
</dbReference>
<dbReference type="InterPro" id="IPR000014">
    <property type="entry name" value="PAS"/>
</dbReference>
<dbReference type="InterPro" id="IPR036890">
    <property type="entry name" value="HATPase_C_sf"/>
</dbReference>
<gene>
    <name evidence="10" type="ORF">HUG10_05765</name>
</gene>
<evidence type="ECO:0000256" key="2">
    <source>
        <dbReference type="ARBA" id="ARBA00012438"/>
    </source>
</evidence>
<dbReference type="InterPro" id="IPR036097">
    <property type="entry name" value="HisK_dim/P_sf"/>
</dbReference>
<reference evidence="10 11" key="1">
    <citation type="submission" date="2020-07" db="EMBL/GenBank/DDBJ databases">
        <title>Gai3-2, isolated from salt lake.</title>
        <authorList>
            <person name="Cui H."/>
            <person name="Shi X."/>
        </authorList>
    </citation>
    <scope>NUCLEOTIDE SEQUENCE [LARGE SCALE GENOMIC DNA]</scope>
    <source>
        <strain evidence="10 11">Gai3-2</strain>
    </source>
</reference>
<dbReference type="InterPro" id="IPR013656">
    <property type="entry name" value="PAS_4"/>
</dbReference>
<dbReference type="PANTHER" id="PTHR43711:SF1">
    <property type="entry name" value="HISTIDINE KINASE 1"/>
    <property type="match status" value="1"/>
</dbReference>
<keyword evidence="11" id="KW-1185">Reference proteome</keyword>
<evidence type="ECO:0000256" key="5">
    <source>
        <dbReference type="ARBA" id="ARBA00022777"/>
    </source>
</evidence>
<evidence type="ECO:0000256" key="1">
    <source>
        <dbReference type="ARBA" id="ARBA00000085"/>
    </source>
</evidence>
<dbReference type="GO" id="GO:0000155">
    <property type="term" value="F:phosphorelay sensor kinase activity"/>
    <property type="evidence" value="ECO:0007669"/>
    <property type="project" value="InterPro"/>
</dbReference>
<dbReference type="SUPFAM" id="SSF55785">
    <property type="entry name" value="PYP-like sensor domain (PAS domain)"/>
    <property type="match status" value="2"/>
</dbReference>
<dbReference type="CDD" id="cd00075">
    <property type="entry name" value="HATPase"/>
    <property type="match status" value="1"/>
</dbReference>
<sequence>MSATGRPVHALFLADGDAEPAKGAEFGVRFVPVATDDETEERLREGTFDCMVVRADDAADVTEFAGRVADVAPGLPVLWSEPDADGAETCRRVRAVSDGSLPGARRALERVSEAVWTVDEDWRVTIWNRQVVELTDVPAASALGTPLQHVLPEAVGDELEATLEDAMATGEERTVDVEWPTDGTPVECHVYPEGDGIEIHVRVRDALRPADEAAERPTGIGGRPDDWLAVVVDAMPLSVVALDDGGTVTLWNGAAEETFGWTADEAVGRYHPIVPEGSREAFEANLQQALTGEPIRGREVTRVTKDGRELELRLSTAPFTYDDAEENSRTEVIAILEDVTERKRRERQLRALQEVSNSLNLASSTEEVAREAVTAAVDVLDLELTAVWRYDADRDALVPLAGSPDTEEAFGGPPVFPAGSGLAWEAFESGEYRIYSHVHEAERRYNAETPVRSELIAPLGEQGVMITGSLTERSFDEATVDMFRTLAAAVEAALVRSDREARLERQNERLDRFADVVAHDLRNPLSVAEGFLELAEETGDPEHFGRVQGALDRMDGLVGELLTLARNADDEPSEPVELDEVVRQAWAHVDTRDAVLEHESLPEIEGNRNRLTQLFENCFGNSVEHGGNDVTIRVRPLEDGGFYMEDDGVGIPPDHYDRVFENRFTTRENGTGFGLAIVAEIAEAHGWTVEAGEGADGGARLEFRPL</sequence>
<dbReference type="RefSeq" id="WP_179168655.1">
    <property type="nucleotide sequence ID" value="NZ_CP058529.1"/>
</dbReference>
<dbReference type="PROSITE" id="PS50109">
    <property type="entry name" value="HIS_KIN"/>
    <property type="match status" value="1"/>
</dbReference>
<dbReference type="PROSITE" id="PS50112">
    <property type="entry name" value="PAS"/>
    <property type="match status" value="2"/>
</dbReference>
<dbReference type="Gene3D" id="3.30.450.40">
    <property type="match status" value="1"/>
</dbReference>
<evidence type="ECO:0000256" key="3">
    <source>
        <dbReference type="ARBA" id="ARBA00022553"/>
    </source>
</evidence>
<dbReference type="CDD" id="cd00082">
    <property type="entry name" value="HisKA"/>
    <property type="match status" value="1"/>
</dbReference>
<dbReference type="SMART" id="SM00091">
    <property type="entry name" value="PAS"/>
    <property type="match status" value="2"/>
</dbReference>
<dbReference type="InterPro" id="IPR003018">
    <property type="entry name" value="GAF"/>
</dbReference>